<dbReference type="GO" id="GO:0000209">
    <property type="term" value="P:protein polyubiquitination"/>
    <property type="evidence" value="ECO:0007669"/>
    <property type="project" value="TreeGrafter"/>
</dbReference>
<dbReference type="Gene3D" id="3.30.720.50">
    <property type="match status" value="1"/>
</dbReference>
<evidence type="ECO:0000313" key="6">
    <source>
        <dbReference type="Proteomes" id="UP000230750"/>
    </source>
</evidence>
<dbReference type="EMBL" id="MRZV01002044">
    <property type="protein sequence ID" value="PIK34904.1"/>
    <property type="molecule type" value="Genomic_DNA"/>
</dbReference>
<sequence>MPRLPTDGIFAVDALLKRGTIQSTDAAIWQWKDDGGIWRPYSQIDNRILEAAHQAGEDEVTLSTLSRTYTIDYNAMQQINEDTGNARPVQRKPNPAAGTNASGGKDKNDHDGGGGVHSGVENGGDDDDGGGDGDDSDGDDTDGEGGDSDDTDGDDTDGGDDGDDTDDDGDDTDDDGNDGDGDVDGGNSDDGDDTDDGGDSDDTDGDGGDDGDDGGGAGGTKCNKDVNQRKNKWNCN</sequence>
<dbReference type="PANTHER" id="PTHR45670">
    <property type="entry name" value="E3 UBIQUITIN-PROTEIN LIGASE TRIP12"/>
    <property type="match status" value="1"/>
</dbReference>
<feature type="domain" description="WWE" evidence="4">
    <location>
        <begin position="14"/>
        <end position="91"/>
    </location>
</feature>
<proteinExistence type="inferred from homology"/>
<evidence type="ECO:0000259" key="4">
    <source>
        <dbReference type="PROSITE" id="PS50918"/>
    </source>
</evidence>
<dbReference type="AlphaFoldDB" id="A0A2G8JGK7"/>
<evidence type="ECO:0000256" key="2">
    <source>
        <dbReference type="RuleBase" id="RU369009"/>
    </source>
</evidence>
<dbReference type="EC" id="2.3.2.26" evidence="2"/>
<comment type="similarity">
    <text evidence="2">Belongs to the UPL family. K-HECT subfamily.</text>
</comment>
<keyword evidence="6" id="KW-1185">Reference proteome</keyword>
<dbReference type="STRING" id="307972.A0A2G8JGK7"/>
<dbReference type="SMART" id="SM00678">
    <property type="entry name" value="WWE"/>
    <property type="match status" value="1"/>
</dbReference>
<evidence type="ECO:0000256" key="1">
    <source>
        <dbReference type="ARBA" id="ARBA00022679"/>
    </source>
</evidence>
<dbReference type="GO" id="GO:0008270">
    <property type="term" value="F:zinc ion binding"/>
    <property type="evidence" value="ECO:0007669"/>
    <property type="project" value="InterPro"/>
</dbReference>
<dbReference type="GO" id="GO:0016607">
    <property type="term" value="C:nuclear speck"/>
    <property type="evidence" value="ECO:0007669"/>
    <property type="project" value="TreeGrafter"/>
</dbReference>
<organism evidence="5 6">
    <name type="scientific">Stichopus japonicus</name>
    <name type="common">Sea cucumber</name>
    <dbReference type="NCBI Taxonomy" id="307972"/>
    <lineage>
        <taxon>Eukaryota</taxon>
        <taxon>Metazoa</taxon>
        <taxon>Echinodermata</taxon>
        <taxon>Eleutherozoa</taxon>
        <taxon>Echinozoa</taxon>
        <taxon>Holothuroidea</taxon>
        <taxon>Aspidochirotacea</taxon>
        <taxon>Aspidochirotida</taxon>
        <taxon>Stichopodidae</taxon>
        <taxon>Apostichopus</taxon>
    </lineage>
</organism>
<dbReference type="GO" id="GO:0043161">
    <property type="term" value="P:proteasome-mediated ubiquitin-dependent protein catabolic process"/>
    <property type="evidence" value="ECO:0007669"/>
    <property type="project" value="TreeGrafter"/>
</dbReference>
<dbReference type="GO" id="GO:0061630">
    <property type="term" value="F:ubiquitin protein ligase activity"/>
    <property type="evidence" value="ECO:0007669"/>
    <property type="project" value="UniProtKB-UniRule"/>
</dbReference>
<comment type="caution">
    <text evidence="5">The sequence shown here is derived from an EMBL/GenBank/DDBJ whole genome shotgun (WGS) entry which is preliminary data.</text>
</comment>
<comment type="pathway">
    <text evidence="2">Protein modification; protein ubiquitination.</text>
</comment>
<dbReference type="GO" id="GO:0006974">
    <property type="term" value="P:DNA damage response"/>
    <property type="evidence" value="ECO:0007669"/>
    <property type="project" value="TreeGrafter"/>
</dbReference>
<feature type="compositionally biased region" description="Acidic residues" evidence="3">
    <location>
        <begin position="123"/>
        <end position="213"/>
    </location>
</feature>
<reference evidence="5 6" key="1">
    <citation type="journal article" date="2017" name="PLoS Biol.">
        <title>The sea cucumber genome provides insights into morphological evolution and visceral regeneration.</title>
        <authorList>
            <person name="Zhang X."/>
            <person name="Sun L."/>
            <person name="Yuan J."/>
            <person name="Sun Y."/>
            <person name="Gao Y."/>
            <person name="Zhang L."/>
            <person name="Li S."/>
            <person name="Dai H."/>
            <person name="Hamel J.F."/>
            <person name="Liu C."/>
            <person name="Yu Y."/>
            <person name="Liu S."/>
            <person name="Lin W."/>
            <person name="Guo K."/>
            <person name="Jin S."/>
            <person name="Xu P."/>
            <person name="Storey K.B."/>
            <person name="Huan P."/>
            <person name="Zhang T."/>
            <person name="Zhou Y."/>
            <person name="Zhang J."/>
            <person name="Lin C."/>
            <person name="Li X."/>
            <person name="Xing L."/>
            <person name="Huo D."/>
            <person name="Sun M."/>
            <person name="Wang L."/>
            <person name="Mercier A."/>
            <person name="Li F."/>
            <person name="Yang H."/>
            <person name="Xiang J."/>
        </authorList>
    </citation>
    <scope>NUCLEOTIDE SEQUENCE [LARGE SCALE GENOMIC DNA]</scope>
    <source>
        <strain evidence="5">Shaxun</strain>
        <tissue evidence="5">Muscle</tissue>
    </source>
</reference>
<dbReference type="Pfam" id="PF02825">
    <property type="entry name" value="WWE"/>
    <property type="match status" value="1"/>
</dbReference>
<keyword evidence="2" id="KW-0833">Ubl conjugation pathway</keyword>
<name>A0A2G8JGK7_STIJA</name>
<dbReference type="InterPro" id="IPR045322">
    <property type="entry name" value="HECTD1/TRIP12-like"/>
</dbReference>
<dbReference type="InterPro" id="IPR037197">
    <property type="entry name" value="WWE_dom_sf"/>
</dbReference>
<accession>A0A2G8JGK7</accession>
<dbReference type="SUPFAM" id="SSF117839">
    <property type="entry name" value="WWE domain"/>
    <property type="match status" value="1"/>
</dbReference>
<comment type="catalytic activity">
    <reaction evidence="2">
        <text>S-ubiquitinyl-[E2 ubiquitin-conjugating enzyme]-L-cysteine + [acceptor protein]-L-lysine = [E2 ubiquitin-conjugating enzyme]-L-cysteine + N(6)-ubiquitinyl-[acceptor protein]-L-lysine.</text>
        <dbReference type="EC" id="2.3.2.26"/>
    </reaction>
</comment>
<dbReference type="PANTHER" id="PTHR45670:SF13">
    <property type="entry name" value="E3 UBIQUITIN-PROTEIN LIGASE TRIP12"/>
    <property type="match status" value="1"/>
</dbReference>
<dbReference type="OrthoDB" id="271273at2759"/>
<protein>
    <recommendedName>
        <fullName evidence="2">E3 ubiquitin-protein ligase</fullName>
        <ecNumber evidence="2">2.3.2.26</ecNumber>
    </recommendedName>
</protein>
<dbReference type="PROSITE" id="PS50918">
    <property type="entry name" value="WWE"/>
    <property type="match status" value="1"/>
</dbReference>
<evidence type="ECO:0000256" key="3">
    <source>
        <dbReference type="SAM" id="MobiDB-lite"/>
    </source>
</evidence>
<evidence type="ECO:0000313" key="5">
    <source>
        <dbReference type="EMBL" id="PIK34904.1"/>
    </source>
</evidence>
<gene>
    <name evidence="5" type="ORF">BSL78_28271</name>
</gene>
<dbReference type="FunFam" id="3.30.720.50:FF:000001">
    <property type="entry name" value="E3 ubiquitin-protein ligase TRIP12 isoform X1"/>
    <property type="match status" value="1"/>
</dbReference>
<dbReference type="InterPro" id="IPR018123">
    <property type="entry name" value="WWE-dom_subgr"/>
</dbReference>
<keyword evidence="1 2" id="KW-0808">Transferase</keyword>
<dbReference type="Proteomes" id="UP000230750">
    <property type="component" value="Unassembled WGS sequence"/>
</dbReference>
<feature type="region of interest" description="Disordered" evidence="3">
    <location>
        <begin position="82"/>
        <end position="236"/>
    </location>
</feature>
<dbReference type="InterPro" id="IPR004170">
    <property type="entry name" value="WWE_dom"/>
</dbReference>